<accession>A0A0A0M5Y4</accession>
<dbReference type="GO" id="GO:0030313">
    <property type="term" value="C:cell envelope"/>
    <property type="evidence" value="ECO:0007669"/>
    <property type="project" value="UniProtKB-SubCell"/>
</dbReference>
<sequence>MKPSGTGHDRRERLKQLREAALHRPVPANDYTHGFTGRWSRRQWAQASLLATMAALTAAIVPGFGDRPTTRSHSAQMSMALPLPPMPAPGEASAPQQQWQTVEIRKGQTLGAVFQQMGVPATTMHRILEQPGAEQALTRLRPGARLDFEISADGELRGFRYLRDRDHQVEVTLADGEVRQRTIELPREIRSRAITGEIGTSLYAAARKAGLSPAAIATMTDEIFQYDIDFTTSQKGDRFSVVYDEVWRDGERIGTGEIQAATFTTGGKTYTGLRFEHDGKAGYFDLEGRPLKKAFIRMPIPYARVTSGFNPSRKHPVLGTTRAHRGVDYGARTGTPIMAAGDARVSFVGWQRGYGRTVILDHGKGHTTLYAHMSRFGNFKRGQRVKQGQTIGYVGSSGLATGPHLHYEFRVNGVHKNPLAVTLPPPEPLKGQALVAFRAATAPTLARLQQVEDRANRASAIARTEDAAPASDSKA</sequence>
<proteinExistence type="predicted"/>
<dbReference type="CDD" id="cd12797">
    <property type="entry name" value="M23_peptidase"/>
    <property type="match status" value="1"/>
</dbReference>
<feature type="domain" description="DD-carboxypeptidase/endopeptidase Mpg-like N-terminal" evidence="10">
    <location>
        <begin position="99"/>
        <end position="166"/>
    </location>
</feature>
<keyword evidence="12" id="KW-1185">Reference proteome</keyword>
<dbReference type="PANTHER" id="PTHR21666:SF288">
    <property type="entry name" value="CELL DIVISION PROTEIN YTFB"/>
    <property type="match status" value="1"/>
</dbReference>
<comment type="caution">
    <text evidence="11">The sequence shown here is derived from an EMBL/GenBank/DDBJ whole genome shotgun (WGS) entry which is preliminary data.</text>
</comment>
<dbReference type="Proteomes" id="UP000030003">
    <property type="component" value="Unassembled WGS sequence"/>
</dbReference>
<evidence type="ECO:0000256" key="2">
    <source>
        <dbReference type="ARBA" id="ARBA00004196"/>
    </source>
</evidence>
<dbReference type="InterPro" id="IPR045834">
    <property type="entry name" value="Csd3_N2"/>
</dbReference>
<keyword evidence="5" id="KW-0378">Hydrolase</keyword>
<dbReference type="OrthoDB" id="9805070at2"/>
<keyword evidence="4" id="KW-0479">Metal-binding</keyword>
<evidence type="ECO:0000259" key="8">
    <source>
        <dbReference type="Pfam" id="PF01551"/>
    </source>
</evidence>
<dbReference type="Pfam" id="PF01551">
    <property type="entry name" value="Peptidase_M23"/>
    <property type="match status" value="1"/>
</dbReference>
<dbReference type="RefSeq" id="WP_027070514.1">
    <property type="nucleotide sequence ID" value="NZ_AUHT01000012.1"/>
</dbReference>
<comment type="cofactor">
    <cofactor evidence="1">
        <name>Zn(2+)</name>
        <dbReference type="ChEBI" id="CHEBI:29105"/>
    </cofactor>
</comment>
<dbReference type="eggNOG" id="COG0739">
    <property type="taxonomic scope" value="Bacteria"/>
</dbReference>
<dbReference type="SUPFAM" id="SSF51261">
    <property type="entry name" value="Duplicated hybrid motif"/>
    <property type="match status" value="1"/>
</dbReference>
<dbReference type="Gene3D" id="2.70.70.10">
    <property type="entry name" value="Glucose Permease (Domain IIA)"/>
    <property type="match status" value="1"/>
</dbReference>
<evidence type="ECO:0000259" key="10">
    <source>
        <dbReference type="Pfam" id="PF22310"/>
    </source>
</evidence>
<evidence type="ECO:0000256" key="1">
    <source>
        <dbReference type="ARBA" id="ARBA00001947"/>
    </source>
</evidence>
<keyword evidence="7" id="KW-0482">Metalloprotease</keyword>
<keyword evidence="6" id="KW-0862">Zinc</keyword>
<gene>
    <name evidence="11" type="ORF">N791_02015</name>
</gene>
<evidence type="ECO:0000256" key="4">
    <source>
        <dbReference type="ARBA" id="ARBA00022723"/>
    </source>
</evidence>
<evidence type="ECO:0000256" key="5">
    <source>
        <dbReference type="ARBA" id="ARBA00022801"/>
    </source>
</evidence>
<feature type="domain" description="M23ase beta-sheet core" evidence="8">
    <location>
        <begin position="323"/>
        <end position="418"/>
    </location>
</feature>
<dbReference type="PANTHER" id="PTHR21666">
    <property type="entry name" value="PEPTIDASE-RELATED"/>
    <property type="match status" value="1"/>
</dbReference>
<dbReference type="GO" id="GO:0046872">
    <property type="term" value="F:metal ion binding"/>
    <property type="evidence" value="ECO:0007669"/>
    <property type="project" value="UniProtKB-KW"/>
</dbReference>
<evidence type="ECO:0000256" key="3">
    <source>
        <dbReference type="ARBA" id="ARBA00022670"/>
    </source>
</evidence>
<dbReference type="AlphaFoldDB" id="A0A0A0M5Y4"/>
<dbReference type="Pfam" id="PF22310">
    <property type="entry name" value="NMB0315_dom_I"/>
    <property type="match status" value="1"/>
</dbReference>
<dbReference type="GO" id="GO:0006508">
    <property type="term" value="P:proteolysis"/>
    <property type="evidence" value="ECO:0007669"/>
    <property type="project" value="UniProtKB-KW"/>
</dbReference>
<evidence type="ECO:0000313" key="11">
    <source>
        <dbReference type="EMBL" id="KGO98450.1"/>
    </source>
</evidence>
<organism evidence="11 12">
    <name type="scientific">Lysobacter defluvii IMMIB APB-9 = DSM 18482</name>
    <dbReference type="NCBI Taxonomy" id="1385515"/>
    <lineage>
        <taxon>Bacteria</taxon>
        <taxon>Pseudomonadati</taxon>
        <taxon>Pseudomonadota</taxon>
        <taxon>Gammaproteobacteria</taxon>
        <taxon>Lysobacterales</taxon>
        <taxon>Lysobacteraceae</taxon>
        <taxon>Novilysobacter</taxon>
    </lineage>
</organism>
<comment type="subcellular location">
    <subcellularLocation>
        <location evidence="2">Cell envelope</location>
    </subcellularLocation>
</comment>
<protein>
    <submittedName>
        <fullName evidence="11">Membrane protein</fullName>
    </submittedName>
</protein>
<dbReference type="InterPro" id="IPR011055">
    <property type="entry name" value="Dup_hybrid_motif"/>
</dbReference>
<dbReference type="EMBL" id="AVBH01000080">
    <property type="protein sequence ID" value="KGO98450.1"/>
    <property type="molecule type" value="Genomic_DNA"/>
</dbReference>
<dbReference type="InterPro" id="IPR050570">
    <property type="entry name" value="Cell_wall_metabolism_enzyme"/>
</dbReference>
<evidence type="ECO:0000313" key="12">
    <source>
        <dbReference type="Proteomes" id="UP000030003"/>
    </source>
</evidence>
<dbReference type="STRING" id="1385515.GCA_000423325_02544"/>
<dbReference type="InterPro" id="IPR016047">
    <property type="entry name" value="M23ase_b-sheet_dom"/>
</dbReference>
<reference evidence="11 12" key="1">
    <citation type="submission" date="2013-08" db="EMBL/GenBank/DDBJ databases">
        <title>Genomic analysis of Lysobacter defluvii.</title>
        <authorList>
            <person name="Wang Q."/>
            <person name="Wang G."/>
        </authorList>
    </citation>
    <scope>NUCLEOTIDE SEQUENCE [LARGE SCALE GENOMIC DNA]</scope>
    <source>
        <strain evidence="11 12">IMMIB APB-9</strain>
    </source>
</reference>
<evidence type="ECO:0000256" key="6">
    <source>
        <dbReference type="ARBA" id="ARBA00022833"/>
    </source>
</evidence>
<feature type="domain" description="Csd3-like second N-terminal" evidence="9">
    <location>
        <begin position="191"/>
        <end position="311"/>
    </location>
</feature>
<dbReference type="GO" id="GO:0004222">
    <property type="term" value="F:metalloendopeptidase activity"/>
    <property type="evidence" value="ECO:0007669"/>
    <property type="project" value="TreeGrafter"/>
</dbReference>
<evidence type="ECO:0000259" key="9">
    <source>
        <dbReference type="Pfam" id="PF19425"/>
    </source>
</evidence>
<keyword evidence="3" id="KW-0645">Protease</keyword>
<name>A0A0A0M5Y4_9GAMM</name>
<dbReference type="InterPro" id="IPR054512">
    <property type="entry name" value="NMB0315-like_N"/>
</dbReference>
<evidence type="ECO:0000256" key="7">
    <source>
        <dbReference type="ARBA" id="ARBA00023049"/>
    </source>
</evidence>
<dbReference type="Gene3D" id="3.10.450.350">
    <property type="match status" value="2"/>
</dbReference>
<dbReference type="Pfam" id="PF19425">
    <property type="entry name" value="Csd3_N2"/>
    <property type="match status" value="1"/>
</dbReference>